<keyword evidence="1" id="KW-0812">Transmembrane</keyword>
<keyword evidence="4" id="KW-1185">Reference proteome</keyword>
<keyword evidence="1" id="KW-0472">Membrane</keyword>
<dbReference type="InterPro" id="IPR011635">
    <property type="entry name" value="CARDB"/>
</dbReference>
<evidence type="ECO:0000259" key="2">
    <source>
        <dbReference type="Pfam" id="PF07705"/>
    </source>
</evidence>
<dbReference type="PANTHER" id="PTHR35902">
    <property type="entry name" value="S-LAYER DOMAIN-LIKE PROTEIN-RELATED"/>
    <property type="match status" value="1"/>
</dbReference>
<dbReference type="GeneID" id="79269087"/>
<evidence type="ECO:0000313" key="3">
    <source>
        <dbReference type="EMBL" id="MFC7097015.1"/>
    </source>
</evidence>
<feature type="domain" description="CARDB" evidence="2">
    <location>
        <begin position="147"/>
        <end position="227"/>
    </location>
</feature>
<feature type="transmembrane region" description="Helical" evidence="1">
    <location>
        <begin position="504"/>
        <end position="530"/>
    </location>
</feature>
<reference evidence="3 4" key="1">
    <citation type="journal article" date="2019" name="Int. J. Syst. Evol. Microbiol.">
        <title>The Global Catalogue of Microorganisms (GCM) 10K type strain sequencing project: providing services to taxonomists for standard genome sequencing and annotation.</title>
        <authorList>
            <consortium name="The Broad Institute Genomics Platform"/>
            <consortium name="The Broad Institute Genome Sequencing Center for Infectious Disease"/>
            <person name="Wu L."/>
            <person name="Ma J."/>
        </authorList>
    </citation>
    <scope>NUCLEOTIDE SEQUENCE [LARGE SCALE GENOMIC DNA]</scope>
    <source>
        <strain evidence="3 4">DT55</strain>
    </source>
</reference>
<dbReference type="Gene3D" id="2.60.40.10">
    <property type="entry name" value="Immunoglobulins"/>
    <property type="match status" value="2"/>
</dbReference>
<dbReference type="PANTHER" id="PTHR35902:SF6">
    <property type="entry name" value="CONSERVED WITHIN P. AEROPHILUM"/>
    <property type="match status" value="1"/>
</dbReference>
<dbReference type="InterPro" id="IPR013783">
    <property type="entry name" value="Ig-like_fold"/>
</dbReference>
<name>A0ABD5WU68_9EURY</name>
<dbReference type="Pfam" id="PF07705">
    <property type="entry name" value="CARDB"/>
    <property type="match status" value="1"/>
</dbReference>
<dbReference type="Proteomes" id="UP001596388">
    <property type="component" value="Unassembled WGS sequence"/>
</dbReference>
<proteinExistence type="predicted"/>
<organism evidence="3 4">
    <name type="scientific">Halobaculum marinum</name>
    <dbReference type="NCBI Taxonomy" id="3031996"/>
    <lineage>
        <taxon>Archaea</taxon>
        <taxon>Methanobacteriati</taxon>
        <taxon>Methanobacteriota</taxon>
        <taxon>Stenosarchaea group</taxon>
        <taxon>Halobacteria</taxon>
        <taxon>Halobacteriales</taxon>
        <taxon>Haloferacaceae</taxon>
        <taxon>Halobaculum</taxon>
    </lineage>
</organism>
<keyword evidence="1" id="KW-1133">Transmembrane helix</keyword>
<sequence length="534" mass="52839">MNARSTRAAALVVGLLLVTSVLVPFVGVAGAVPDARVSVTDATVTPATPTAGAPITVAATVRLSGGSASAADLDRVRVVDADGEVLGEATGLGALSPGETLTVPVTLTVDDPGAYDLSVVATVSDSDDETARARFPLSLVVERGAPQVEVRAENAVAGADSRVAVTLSNPTTAALRDLTVSVVDPADGERVDGTVATLAAGASQQVNLSVRPTEAGEQSFQVRVDYTTAAGTRASVTHEGLVTVDELAADVGVRVSRSTGDGDGAAAGGGGAGGLAGIIGAAGGGGGGALQSSGGDEASGDGSRVDVTVTNFGNAAIERVVLVPRGANGTVVAAVGRVAVADALAPGEAATVTVDLANVESAGDIAFVATYDLAGERREAAAAYDFRPKRGAVELTGLNVSVGEDGRVTIGGNLGNVGGSEVTGVVVGVADGEFAAAAYPQRDYFVGSVAASEFAPFRVTARVDTENTSTVPVQVTYTTGDDRVTTVVDVPLPADERQGRPVGVFGGFGAVGGVLLAIGLAIPAAVGLLVRRYR</sequence>
<gene>
    <name evidence="3" type="ORF">ACFQKD_06830</name>
</gene>
<dbReference type="AlphaFoldDB" id="A0ABD5WU68"/>
<comment type="caution">
    <text evidence="3">The sequence shown here is derived from an EMBL/GenBank/DDBJ whole genome shotgun (WGS) entry which is preliminary data.</text>
</comment>
<evidence type="ECO:0000313" key="4">
    <source>
        <dbReference type="Proteomes" id="UP001596388"/>
    </source>
</evidence>
<dbReference type="EMBL" id="JBHTAG010000002">
    <property type="protein sequence ID" value="MFC7097015.1"/>
    <property type="molecule type" value="Genomic_DNA"/>
</dbReference>
<accession>A0ABD5WU68</accession>
<evidence type="ECO:0000256" key="1">
    <source>
        <dbReference type="SAM" id="Phobius"/>
    </source>
</evidence>
<dbReference type="RefSeq" id="WP_276238505.1">
    <property type="nucleotide sequence ID" value="NZ_CP119989.1"/>
</dbReference>
<protein>
    <submittedName>
        <fullName evidence="3">CARDB domain-containing protein</fullName>
    </submittedName>
</protein>